<accession>A0ABX7ALH0</accession>
<evidence type="ECO:0000313" key="2">
    <source>
        <dbReference type="Proteomes" id="UP000596049"/>
    </source>
</evidence>
<reference evidence="1 2" key="1">
    <citation type="submission" date="2020-01" db="EMBL/GenBank/DDBJ databases">
        <authorList>
            <person name="Liu G."/>
            <person name="Liu B."/>
        </authorList>
    </citation>
    <scope>NUCLEOTIDE SEQUENCE [LARGE SCALE GENOMIC DNA]</scope>
    <source>
        <strain evidence="1 2">FJAT-51161</strain>
    </source>
</reference>
<keyword evidence="2" id="KW-1185">Reference proteome</keyword>
<evidence type="ECO:0000313" key="1">
    <source>
        <dbReference type="EMBL" id="QQP10237.1"/>
    </source>
</evidence>
<sequence>MRSIEGFTINGFKIQYIETTNYDQKLLPLVYIPGAMGNAEHFIVEM</sequence>
<dbReference type="RefSeq" id="WP_158002964.1">
    <property type="nucleotide sequence ID" value="NZ_CP067341.1"/>
</dbReference>
<dbReference type="EMBL" id="CP067341">
    <property type="protein sequence ID" value="QQP10237.1"/>
    <property type="molecule type" value="Genomic_DNA"/>
</dbReference>
<name>A0ABX7ALH0_9BACI</name>
<organism evidence="1 2">
    <name type="scientific">Lysinibacillus agricola</name>
    <dbReference type="NCBI Taxonomy" id="2590012"/>
    <lineage>
        <taxon>Bacteria</taxon>
        <taxon>Bacillati</taxon>
        <taxon>Bacillota</taxon>
        <taxon>Bacilli</taxon>
        <taxon>Bacillales</taxon>
        <taxon>Bacillaceae</taxon>
        <taxon>Lysinibacillus</taxon>
    </lineage>
</organism>
<proteinExistence type="predicted"/>
<dbReference type="Proteomes" id="UP000596049">
    <property type="component" value="Chromosome"/>
</dbReference>
<evidence type="ECO:0008006" key="3">
    <source>
        <dbReference type="Google" id="ProtNLM"/>
    </source>
</evidence>
<protein>
    <recommendedName>
        <fullName evidence="3">Alpha/beta hydrolase</fullName>
    </recommendedName>
</protein>
<gene>
    <name evidence="1" type="ORF">FJQ98_13045</name>
</gene>